<dbReference type="EMBL" id="OU899034">
    <property type="protein sequence ID" value="CAH1708418.1"/>
    <property type="molecule type" value="Genomic_DNA"/>
</dbReference>
<feature type="chain" id="PRO_5040417833" evidence="2">
    <location>
        <begin position="23"/>
        <end position="172"/>
    </location>
</feature>
<evidence type="ECO:0000256" key="2">
    <source>
        <dbReference type="SAM" id="SignalP"/>
    </source>
</evidence>
<reference evidence="3" key="1">
    <citation type="submission" date="2022-02" db="EMBL/GenBank/DDBJ databases">
        <authorList>
            <person name="King R."/>
        </authorList>
    </citation>
    <scope>NUCLEOTIDE SEQUENCE</scope>
</reference>
<keyword evidence="4" id="KW-1185">Reference proteome</keyword>
<dbReference type="AlphaFoldDB" id="A0A9P0IMP6"/>
<organism evidence="3 4">
    <name type="scientific">Aphis gossypii</name>
    <name type="common">Cotton aphid</name>
    <dbReference type="NCBI Taxonomy" id="80765"/>
    <lineage>
        <taxon>Eukaryota</taxon>
        <taxon>Metazoa</taxon>
        <taxon>Ecdysozoa</taxon>
        <taxon>Arthropoda</taxon>
        <taxon>Hexapoda</taxon>
        <taxon>Insecta</taxon>
        <taxon>Pterygota</taxon>
        <taxon>Neoptera</taxon>
        <taxon>Paraneoptera</taxon>
        <taxon>Hemiptera</taxon>
        <taxon>Sternorrhyncha</taxon>
        <taxon>Aphidomorpha</taxon>
        <taxon>Aphidoidea</taxon>
        <taxon>Aphididae</taxon>
        <taxon>Aphidini</taxon>
        <taxon>Aphis</taxon>
        <taxon>Aphis</taxon>
    </lineage>
</organism>
<keyword evidence="1" id="KW-0812">Transmembrane</keyword>
<reference evidence="3" key="2">
    <citation type="submission" date="2022-10" db="EMBL/GenBank/DDBJ databases">
        <authorList>
            <consortium name="ENA_rothamsted_submissions"/>
            <consortium name="culmorum"/>
            <person name="King R."/>
        </authorList>
    </citation>
    <scope>NUCLEOTIDE SEQUENCE</scope>
</reference>
<evidence type="ECO:0000256" key="1">
    <source>
        <dbReference type="SAM" id="Phobius"/>
    </source>
</evidence>
<evidence type="ECO:0000313" key="3">
    <source>
        <dbReference type="EMBL" id="CAH1708418.1"/>
    </source>
</evidence>
<dbReference type="Proteomes" id="UP001154329">
    <property type="component" value="Chromosome 1"/>
</dbReference>
<proteinExistence type="predicted"/>
<feature type="signal peptide" evidence="2">
    <location>
        <begin position="1"/>
        <end position="22"/>
    </location>
</feature>
<protein>
    <submittedName>
        <fullName evidence="3">Uncharacterized protein</fullName>
    </submittedName>
</protein>
<sequence length="172" mass="19190">MRFEINICLLLVMSIIAKISNSSSSTTNSSQIKDLDHLVVTDDLEATKSSDSTIGRISKVLECFVNRYPSNESSNTTWNECHDVFSSIWISARHVLLSDDNEIEESKKSKKKQWDLQTLMLGAGVKLILFLPVLAVLTGKAISLSLTSLLITSLGFLYRNQLESFTKRSDSI</sequence>
<accession>A0A9P0IMP6</accession>
<feature type="transmembrane region" description="Helical" evidence="1">
    <location>
        <begin position="116"/>
        <end position="135"/>
    </location>
</feature>
<gene>
    <name evidence="3" type="ORF">APHIGO_LOCUS414</name>
</gene>
<keyword evidence="1" id="KW-1133">Transmembrane helix</keyword>
<evidence type="ECO:0000313" key="4">
    <source>
        <dbReference type="Proteomes" id="UP001154329"/>
    </source>
</evidence>
<name>A0A9P0IMP6_APHGO</name>
<keyword evidence="1" id="KW-0472">Membrane</keyword>
<feature type="transmembrane region" description="Helical" evidence="1">
    <location>
        <begin position="141"/>
        <end position="158"/>
    </location>
</feature>
<keyword evidence="2" id="KW-0732">Signal</keyword>